<sequence>MTISLSDVSLVVGAETWLSDISLDLGPGAPHVLLGPTTAGKTSLIRILAGLDRPSTGRILANGADVTGKSVRKRNVAIVYQQFINYPSFTVYENIAAPLRRGGLPRKEIDSRIREVAALLHIDALLDRLPAELSGGQQQRTALARALVKDADLLLLDEPLVNLDYKLREELRAELREIFARRPSIVVYATTEPTEALLIGGRTVIMDAGRILQSGATAEVYKRPATVRVGEVFSDPPMNMIAGRVAAGRARLGSSLELPLGRHLAALADGPYIFGARCGHLFIDRRADDDLAIPGVLELAEINGSETFIHARHEETSWVAQEEGVHGLALGQPVTLYINPRHLYAFDDAGRLAAAPSGG</sequence>
<evidence type="ECO:0000256" key="2">
    <source>
        <dbReference type="ARBA" id="ARBA00022448"/>
    </source>
</evidence>
<dbReference type="InterPro" id="IPR012340">
    <property type="entry name" value="NA-bd_OB-fold"/>
</dbReference>
<keyword evidence="4" id="KW-0547">Nucleotide-binding</keyword>
<proteinExistence type="inferred from homology"/>
<dbReference type="EMBL" id="FWFR01000001">
    <property type="protein sequence ID" value="SLN27423.1"/>
    <property type="molecule type" value="Genomic_DNA"/>
</dbReference>
<dbReference type="Gene3D" id="2.40.50.140">
    <property type="entry name" value="Nucleic acid-binding proteins"/>
    <property type="match status" value="1"/>
</dbReference>
<dbReference type="InParanoid" id="A0A1Y5RX81"/>
<dbReference type="RefSeq" id="WP_085882174.1">
    <property type="nucleotide sequence ID" value="NZ_FWFR01000001.1"/>
</dbReference>
<dbReference type="InterPro" id="IPR047641">
    <property type="entry name" value="ABC_transpr_MalK/UgpC-like"/>
</dbReference>
<dbReference type="InterPro" id="IPR003593">
    <property type="entry name" value="AAA+_ATPase"/>
</dbReference>
<dbReference type="Proteomes" id="UP000193200">
    <property type="component" value="Unassembled WGS sequence"/>
</dbReference>
<dbReference type="PROSITE" id="PS50893">
    <property type="entry name" value="ABC_TRANSPORTER_2"/>
    <property type="match status" value="1"/>
</dbReference>
<dbReference type="PANTHER" id="PTHR43875">
    <property type="entry name" value="MALTODEXTRIN IMPORT ATP-BINDING PROTEIN MSMX"/>
    <property type="match status" value="1"/>
</dbReference>
<evidence type="ECO:0000313" key="9">
    <source>
        <dbReference type="Proteomes" id="UP000193200"/>
    </source>
</evidence>
<evidence type="ECO:0000259" key="7">
    <source>
        <dbReference type="PROSITE" id="PS50893"/>
    </source>
</evidence>
<dbReference type="SUPFAM" id="SSF50331">
    <property type="entry name" value="MOP-like"/>
    <property type="match status" value="1"/>
</dbReference>
<keyword evidence="2" id="KW-0813">Transport</keyword>
<dbReference type="GO" id="GO:0015408">
    <property type="term" value="F:ABC-type ferric iron transporter activity"/>
    <property type="evidence" value="ECO:0007669"/>
    <property type="project" value="InterPro"/>
</dbReference>
<dbReference type="Pfam" id="PF00005">
    <property type="entry name" value="ABC_tran"/>
    <property type="match status" value="1"/>
</dbReference>
<dbReference type="GO" id="GO:0016887">
    <property type="term" value="F:ATP hydrolysis activity"/>
    <property type="evidence" value="ECO:0007669"/>
    <property type="project" value="InterPro"/>
</dbReference>
<name>A0A1Y5RX81_9PROT</name>
<dbReference type="Gene3D" id="2.40.50.100">
    <property type="match status" value="1"/>
</dbReference>
<organism evidence="8 9">
    <name type="scientific">Oceanibacterium hippocampi</name>
    <dbReference type="NCBI Taxonomy" id="745714"/>
    <lineage>
        <taxon>Bacteria</taxon>
        <taxon>Pseudomonadati</taxon>
        <taxon>Pseudomonadota</taxon>
        <taxon>Alphaproteobacteria</taxon>
        <taxon>Sneathiellales</taxon>
        <taxon>Sneathiellaceae</taxon>
        <taxon>Oceanibacterium</taxon>
    </lineage>
</organism>
<dbReference type="SUPFAM" id="SSF52540">
    <property type="entry name" value="P-loop containing nucleoside triphosphate hydrolases"/>
    <property type="match status" value="1"/>
</dbReference>
<keyword evidence="5 8" id="KW-0067">ATP-binding</keyword>
<evidence type="ECO:0000256" key="1">
    <source>
        <dbReference type="ARBA" id="ARBA00005417"/>
    </source>
</evidence>
<dbReference type="OrthoDB" id="394852at2"/>
<dbReference type="AlphaFoldDB" id="A0A1Y5RX81"/>
<keyword evidence="8" id="KW-0378">Hydrolase</keyword>
<reference evidence="8 9" key="1">
    <citation type="submission" date="2017-03" db="EMBL/GenBank/DDBJ databases">
        <authorList>
            <person name="Afonso C.L."/>
            <person name="Miller P.J."/>
            <person name="Scott M.A."/>
            <person name="Spackman E."/>
            <person name="Goraichik I."/>
            <person name="Dimitrov K.M."/>
            <person name="Suarez D.L."/>
            <person name="Swayne D.E."/>
        </authorList>
    </citation>
    <scope>NUCLEOTIDE SEQUENCE [LARGE SCALE GENOMIC DNA]</scope>
    <source>
        <strain evidence="8 9">CECT 7691</strain>
    </source>
</reference>
<keyword evidence="9" id="KW-1185">Reference proteome</keyword>
<keyword evidence="6" id="KW-0472">Membrane</keyword>
<dbReference type="EC" id="3.6.3.20" evidence="8"/>
<evidence type="ECO:0000256" key="4">
    <source>
        <dbReference type="ARBA" id="ARBA00022741"/>
    </source>
</evidence>
<dbReference type="GO" id="GO:0005524">
    <property type="term" value="F:ATP binding"/>
    <property type="evidence" value="ECO:0007669"/>
    <property type="project" value="UniProtKB-KW"/>
</dbReference>
<evidence type="ECO:0000256" key="3">
    <source>
        <dbReference type="ARBA" id="ARBA00022475"/>
    </source>
</evidence>
<dbReference type="InterPro" id="IPR015853">
    <property type="entry name" value="ABC_transpr_FbpC"/>
</dbReference>
<dbReference type="InterPro" id="IPR003439">
    <property type="entry name" value="ABC_transporter-like_ATP-bd"/>
</dbReference>
<dbReference type="GO" id="GO:0055052">
    <property type="term" value="C:ATP-binding cassette (ABC) transporter complex, substrate-binding subunit-containing"/>
    <property type="evidence" value="ECO:0007669"/>
    <property type="project" value="TreeGrafter"/>
</dbReference>
<dbReference type="CDD" id="cd03259">
    <property type="entry name" value="ABC_Carb_Solutes_like"/>
    <property type="match status" value="1"/>
</dbReference>
<comment type="similarity">
    <text evidence="1">Belongs to the ABC transporter superfamily.</text>
</comment>
<dbReference type="InterPro" id="IPR008995">
    <property type="entry name" value="Mo/tungstate-bd_C_term_dom"/>
</dbReference>
<evidence type="ECO:0000256" key="5">
    <source>
        <dbReference type="ARBA" id="ARBA00022840"/>
    </source>
</evidence>
<accession>A0A1Y5RX81</accession>
<keyword evidence="3" id="KW-1003">Cell membrane</keyword>
<evidence type="ECO:0000313" key="8">
    <source>
        <dbReference type="EMBL" id="SLN27423.1"/>
    </source>
</evidence>
<dbReference type="Gene3D" id="3.40.50.300">
    <property type="entry name" value="P-loop containing nucleotide triphosphate hydrolases"/>
    <property type="match status" value="1"/>
</dbReference>
<protein>
    <submittedName>
        <fullName evidence="8">sn-glycerol-3-phosphate import ATP-binding protein UgpC</fullName>
        <ecNumber evidence="8">3.6.3.20</ecNumber>
    </submittedName>
</protein>
<dbReference type="InterPro" id="IPR027417">
    <property type="entry name" value="P-loop_NTPase"/>
</dbReference>
<dbReference type="SMART" id="SM00382">
    <property type="entry name" value="AAA"/>
    <property type="match status" value="1"/>
</dbReference>
<evidence type="ECO:0000256" key="6">
    <source>
        <dbReference type="ARBA" id="ARBA00023136"/>
    </source>
</evidence>
<feature type="domain" description="ABC transporter" evidence="7">
    <location>
        <begin position="3"/>
        <end position="233"/>
    </location>
</feature>
<dbReference type="PANTHER" id="PTHR43875:SF1">
    <property type="entry name" value="OSMOPROTECTIVE COMPOUNDS UPTAKE ATP-BINDING PROTEIN GGTA"/>
    <property type="match status" value="1"/>
</dbReference>
<gene>
    <name evidence="8" type="primary">ugpC_3</name>
    <name evidence="8" type="ORF">OCH7691_00889</name>
</gene>